<dbReference type="Proteomes" id="UP000184387">
    <property type="component" value="Unassembled WGS sequence"/>
</dbReference>
<keyword evidence="1" id="KW-0285">Flavoprotein</keyword>
<dbReference type="Pfam" id="PF01494">
    <property type="entry name" value="FAD_binding_3"/>
    <property type="match status" value="1"/>
</dbReference>
<proteinExistence type="predicted"/>
<organism evidence="4 5">
    <name type="scientific">Muricoccus roseus</name>
    <dbReference type="NCBI Taxonomy" id="198092"/>
    <lineage>
        <taxon>Bacteria</taxon>
        <taxon>Pseudomonadati</taxon>
        <taxon>Pseudomonadota</taxon>
        <taxon>Alphaproteobacteria</taxon>
        <taxon>Acetobacterales</taxon>
        <taxon>Roseomonadaceae</taxon>
        <taxon>Muricoccus</taxon>
    </lineage>
</organism>
<dbReference type="InterPro" id="IPR036188">
    <property type="entry name" value="FAD/NAD-bd_sf"/>
</dbReference>
<evidence type="ECO:0000256" key="2">
    <source>
        <dbReference type="ARBA" id="ARBA00022827"/>
    </source>
</evidence>
<evidence type="ECO:0000259" key="3">
    <source>
        <dbReference type="Pfam" id="PF01494"/>
    </source>
</evidence>
<keyword evidence="5" id="KW-1185">Reference proteome</keyword>
<dbReference type="Gene3D" id="3.30.9.10">
    <property type="entry name" value="D-Amino Acid Oxidase, subunit A, domain 2"/>
    <property type="match status" value="1"/>
</dbReference>
<dbReference type="RefSeq" id="WP_073133441.1">
    <property type="nucleotide sequence ID" value="NZ_FQZF01000008.1"/>
</dbReference>
<dbReference type="InterPro" id="IPR050641">
    <property type="entry name" value="RIFMO-like"/>
</dbReference>
<dbReference type="PRINTS" id="PR00420">
    <property type="entry name" value="RNGMNOXGNASE"/>
</dbReference>
<dbReference type="GO" id="GO:0071949">
    <property type="term" value="F:FAD binding"/>
    <property type="evidence" value="ECO:0007669"/>
    <property type="project" value="InterPro"/>
</dbReference>
<dbReference type="PANTHER" id="PTHR43004:SF3">
    <property type="entry name" value="P-HYDROXYBENZOATE HYDROXYLASE"/>
    <property type="match status" value="1"/>
</dbReference>
<dbReference type="STRING" id="198092.SAMN02745194_01612"/>
<dbReference type="SUPFAM" id="SSF51905">
    <property type="entry name" value="FAD/NAD(P)-binding domain"/>
    <property type="match status" value="1"/>
</dbReference>
<dbReference type="AlphaFoldDB" id="A0A1M6G508"/>
<reference evidence="4 5" key="1">
    <citation type="submission" date="2016-11" db="EMBL/GenBank/DDBJ databases">
        <authorList>
            <person name="Jaros S."/>
            <person name="Januszkiewicz K."/>
            <person name="Wedrychowicz H."/>
        </authorList>
    </citation>
    <scope>NUCLEOTIDE SEQUENCE [LARGE SCALE GENOMIC DNA]</scope>
    <source>
        <strain evidence="4 5">DSM 14916</strain>
    </source>
</reference>
<accession>A0A1M6G508</accession>
<dbReference type="SUPFAM" id="SSF54373">
    <property type="entry name" value="FAD-linked reductases, C-terminal domain"/>
    <property type="match status" value="1"/>
</dbReference>
<evidence type="ECO:0000313" key="5">
    <source>
        <dbReference type="Proteomes" id="UP000184387"/>
    </source>
</evidence>
<evidence type="ECO:0000256" key="1">
    <source>
        <dbReference type="ARBA" id="ARBA00022630"/>
    </source>
</evidence>
<keyword evidence="2" id="KW-0274">FAD</keyword>
<dbReference type="EMBL" id="FQZF01000008">
    <property type="protein sequence ID" value="SHJ04980.1"/>
    <property type="molecule type" value="Genomic_DNA"/>
</dbReference>
<dbReference type="Gene3D" id="3.50.50.60">
    <property type="entry name" value="FAD/NAD(P)-binding domain"/>
    <property type="match status" value="1"/>
</dbReference>
<dbReference type="OrthoDB" id="9791689at2"/>
<dbReference type="InterPro" id="IPR002938">
    <property type="entry name" value="FAD-bd"/>
</dbReference>
<keyword evidence="4" id="KW-0503">Monooxygenase</keyword>
<dbReference type="NCBIfam" id="NF006091">
    <property type="entry name" value="PRK08243.1"/>
    <property type="match status" value="1"/>
</dbReference>
<gene>
    <name evidence="4" type="ORF">SAMN02745194_01612</name>
</gene>
<keyword evidence="4" id="KW-0560">Oxidoreductase</keyword>
<name>A0A1M6G508_9PROT</name>
<dbReference type="GO" id="GO:0016709">
    <property type="term" value="F:oxidoreductase activity, acting on paired donors, with incorporation or reduction of molecular oxygen, NAD(P)H as one donor, and incorporation of one atom of oxygen"/>
    <property type="evidence" value="ECO:0007669"/>
    <property type="project" value="UniProtKB-ARBA"/>
</dbReference>
<protein>
    <submittedName>
        <fullName evidence="4">p-hydroxybenzoate 3-monooxygenase</fullName>
    </submittedName>
</protein>
<dbReference type="PANTHER" id="PTHR43004">
    <property type="entry name" value="TRK SYSTEM POTASSIUM UPTAKE PROTEIN"/>
    <property type="match status" value="1"/>
</dbReference>
<feature type="domain" description="FAD-binding" evidence="3">
    <location>
        <begin position="5"/>
        <end position="346"/>
    </location>
</feature>
<evidence type="ECO:0000313" key="4">
    <source>
        <dbReference type="EMBL" id="SHJ04980.1"/>
    </source>
</evidence>
<sequence>MSQRIPVGIVGCGPAGLFLAHLLHRAGIESVILENRSREAVEGTIRAGVLEHWVTELMREMGLGERMAREGHFHTGITLQYGPNRFHLDMEELTGGKRVTVYPQHEVLIDLIGARLADGGTIHFGVSETAFHDVDTDTPRITFRHADGTPDELRCDYVVGADGFHGPGRQAIPAADRREYSKTYPFGWLGILARAPTSWHELIYARHEDGFALLSTRSPEIQRLYIQCDPRDDIANWPDERIWAALHRRLETAGDWRLAEGAIFQKGIIPLRSFVCETMRHGRLFLAGDAAHIVPPTGAKGLNLAVADVLVLSRALEEAIRRNRTDGLDSYAATALRRIWKAERFSWMMTTMLHRDDTETAFEHRIRMADLDFLAGSRNAQAALAENYVGLPFEA</sequence>